<dbReference type="WBParaSite" id="SBAD_0000566401-mRNA-1">
    <property type="protein sequence ID" value="SBAD_0000566401-mRNA-1"/>
    <property type="gene ID" value="SBAD_0000566401"/>
</dbReference>
<evidence type="ECO:0000313" key="1">
    <source>
        <dbReference type="EMBL" id="VDP07241.1"/>
    </source>
</evidence>
<name>A0A183IP97_9BILA</name>
<dbReference type="EMBL" id="UZAM01008993">
    <property type="protein sequence ID" value="VDP07241.1"/>
    <property type="molecule type" value="Genomic_DNA"/>
</dbReference>
<evidence type="ECO:0000313" key="3">
    <source>
        <dbReference type="WBParaSite" id="SBAD_0000566401-mRNA-1"/>
    </source>
</evidence>
<reference evidence="3" key="1">
    <citation type="submission" date="2016-06" db="UniProtKB">
        <authorList>
            <consortium name="WormBaseParasite"/>
        </authorList>
    </citation>
    <scope>IDENTIFICATION</scope>
</reference>
<accession>A0A183IP97</accession>
<reference evidence="1 2" key="2">
    <citation type="submission" date="2018-11" db="EMBL/GenBank/DDBJ databases">
        <authorList>
            <consortium name="Pathogen Informatics"/>
        </authorList>
    </citation>
    <scope>NUCLEOTIDE SEQUENCE [LARGE SCALE GENOMIC DNA]</scope>
</reference>
<dbReference type="Proteomes" id="UP000270296">
    <property type="component" value="Unassembled WGS sequence"/>
</dbReference>
<organism evidence="3">
    <name type="scientific">Soboliphyme baturini</name>
    <dbReference type="NCBI Taxonomy" id="241478"/>
    <lineage>
        <taxon>Eukaryota</taxon>
        <taxon>Metazoa</taxon>
        <taxon>Ecdysozoa</taxon>
        <taxon>Nematoda</taxon>
        <taxon>Enoplea</taxon>
        <taxon>Dorylaimia</taxon>
        <taxon>Dioctophymatida</taxon>
        <taxon>Dioctophymatoidea</taxon>
        <taxon>Soboliphymatidae</taxon>
        <taxon>Soboliphyme</taxon>
    </lineage>
</organism>
<dbReference type="AlphaFoldDB" id="A0A183IP97"/>
<gene>
    <name evidence="1" type="ORF">SBAD_LOCUS5444</name>
</gene>
<keyword evidence="2" id="KW-1185">Reference proteome</keyword>
<protein>
    <submittedName>
        <fullName evidence="3">Craniofacial development protein 2-like</fullName>
    </submittedName>
</protein>
<evidence type="ECO:0000313" key="2">
    <source>
        <dbReference type="Proteomes" id="UP000270296"/>
    </source>
</evidence>
<dbReference type="OrthoDB" id="5842234at2759"/>
<proteinExistence type="predicted"/>
<sequence length="281" mass="32347">MGDFNAKLCRGRKVSEKYIGRFGIGKLNNRGDRMVAVTEANELFVGNTWFRKKVGRKWTWITPNAFAKNEMDYILVDIQRILKDVSIRSAIVQHRKRLPLVAGKNTLNSGCRMKATVSYQRKRPMEIDEAKMERQVGTTNWNMRREQDPLGRATSRVFMMTDGPRVFPNGTRGKEDDYSASFEEIANIGTELSTEHHVVGDKLRCEKRCTIRRSGGRSNYSMKWDIMLCTCECKTCKKNDERKLEQIAIMTAYMESKRKLYMSGLQTDVVEWAGLKQNGSC</sequence>